<keyword evidence="1" id="KW-1133">Transmembrane helix</keyword>
<dbReference type="AlphaFoldDB" id="A0A6H0KVV0"/>
<organism evidence="2 3">
    <name type="scientific">Bacteroides faecium</name>
    <dbReference type="NCBI Taxonomy" id="2715212"/>
    <lineage>
        <taxon>Bacteria</taxon>
        <taxon>Pseudomonadati</taxon>
        <taxon>Bacteroidota</taxon>
        <taxon>Bacteroidia</taxon>
        <taxon>Bacteroidales</taxon>
        <taxon>Bacteroidaceae</taxon>
        <taxon>Bacteroides</taxon>
    </lineage>
</organism>
<dbReference type="EMBL" id="CP050831">
    <property type="protein sequence ID" value="QIU97570.1"/>
    <property type="molecule type" value="Genomic_DNA"/>
</dbReference>
<feature type="transmembrane region" description="Helical" evidence="1">
    <location>
        <begin position="199"/>
        <end position="220"/>
    </location>
</feature>
<dbReference type="PROSITE" id="PS51257">
    <property type="entry name" value="PROKAR_LIPOPROTEIN"/>
    <property type="match status" value="1"/>
</dbReference>
<keyword evidence="1" id="KW-0472">Membrane</keyword>
<dbReference type="KEGG" id="bfc:BacF7301_19560"/>
<keyword evidence="3" id="KW-1185">Reference proteome</keyword>
<protein>
    <submittedName>
        <fullName evidence="2">Helix-turn-helix domain-containing protein</fullName>
    </submittedName>
</protein>
<evidence type="ECO:0000256" key="1">
    <source>
        <dbReference type="SAM" id="Phobius"/>
    </source>
</evidence>
<evidence type="ECO:0000313" key="2">
    <source>
        <dbReference type="EMBL" id="QIU97570.1"/>
    </source>
</evidence>
<reference evidence="2 3" key="1">
    <citation type="submission" date="2020-03" db="EMBL/GenBank/DDBJ databases">
        <title>Genomic analysis of Bacteroides faecium CBA7301.</title>
        <authorList>
            <person name="Kim J."/>
            <person name="Roh S.W."/>
        </authorList>
    </citation>
    <scope>NUCLEOTIDE SEQUENCE [LARGE SCALE GENOMIC DNA]</scope>
    <source>
        <strain evidence="2 3">CBA7301</strain>
    </source>
</reference>
<gene>
    <name evidence="2" type="ORF">BacF7301_19560</name>
</gene>
<name>A0A6H0KVV0_9BACE</name>
<evidence type="ECO:0000313" key="3">
    <source>
        <dbReference type="Proteomes" id="UP000501780"/>
    </source>
</evidence>
<feature type="transmembrane region" description="Helical" evidence="1">
    <location>
        <begin position="6"/>
        <end position="28"/>
    </location>
</feature>
<dbReference type="Proteomes" id="UP000501780">
    <property type="component" value="Chromosome"/>
</dbReference>
<accession>A0A6H0KVV0</accession>
<sequence length="374" mass="42815">MRTYNVILLFIAACIGGVIFFFACKYTYESKLSELKKKAEVAFGEAINQELINRNLKGDISLNFNLATVTDDVSSIVYWEDESGRHEYLLDIEKSTLNITDDTNVRLLHSVAFKKKPLQPDSLNVRWRTQLELSTIVLRSALCISLTSTDGGVKLQNTYQSEWCNSSNIVFTRYIGYACEIEVKGYLYYSIWSMIYKEILLYLSLYLILGYGFYKSFIALRRKIHSFHCKEIVEIINEVPVEVIKEVPVEIHVIEEVQKVSTTPIRSYKLGEHIIFYADRNVVMVNGIEKKNQAQACLLLELFLNASNNDYILKDNIIIDTLWSDGSGNDKRMHKAVGRLRSFINGIDPSLNILRKVGAYQLIISENSSFESNS</sequence>
<keyword evidence="1" id="KW-0812">Transmembrane</keyword>
<proteinExistence type="predicted"/>